<dbReference type="SUPFAM" id="SSF50475">
    <property type="entry name" value="FMN-binding split barrel"/>
    <property type="match status" value="1"/>
</dbReference>
<evidence type="ECO:0000313" key="3">
    <source>
        <dbReference type="EMBL" id="CAA9421681.1"/>
    </source>
</evidence>
<gene>
    <name evidence="3" type="ORF">AVDCRST_MAG55-2037</name>
</gene>
<dbReference type="InterPro" id="IPR000415">
    <property type="entry name" value="Nitroreductase-like"/>
</dbReference>
<sequence length="359" mass="39809">MDKAGVTVSSGVLTPEETAFLVRQRVARLATADAEGRPYAVPVCFACSAGSVYIALDEKPKGVAPTRLKRVRNILENPYVSLVADRYAEHWNLLAFVMVRGRAELLEPGAEEHGAAVGLLRGKYHQYERMKIEENPVVAIRPEKAASWGALDGPPQLEPPVLDAVRGRRTVRRYLPKEVPDAAVVRVLEAARWAPSPHGRQPWRFAVVTKKGTKERLVDAMGGEWRANLEMDGQEARVVRERLEGSRRRLLDAPVLIVLCLYLEDLDTYPDPERQRNETTMAVQSLGAAAQNALLAAYDQGLDAGWMCAPLFCPQKVVEALRLDTGLVPHALLTLGYAEGDPPKRRGRRPLDELVAYRD</sequence>
<dbReference type="SUPFAM" id="SSF55469">
    <property type="entry name" value="FMN-dependent nitroreductase-like"/>
    <property type="match status" value="1"/>
</dbReference>
<reference evidence="3" key="1">
    <citation type="submission" date="2020-02" db="EMBL/GenBank/DDBJ databases">
        <authorList>
            <person name="Meier V. D."/>
        </authorList>
    </citation>
    <scope>NUCLEOTIDE SEQUENCE</scope>
    <source>
        <strain evidence="3">AVDCRST_MAG55</strain>
    </source>
</reference>
<accession>A0A6J4PWN3</accession>
<dbReference type="InterPro" id="IPR029479">
    <property type="entry name" value="Nitroreductase"/>
</dbReference>
<dbReference type="Gene3D" id="3.40.109.10">
    <property type="entry name" value="NADH Oxidase"/>
    <property type="match status" value="1"/>
</dbReference>
<dbReference type="InterPro" id="IPR011576">
    <property type="entry name" value="Pyridox_Oxase_N"/>
</dbReference>
<dbReference type="PANTHER" id="PTHR23026:SF123">
    <property type="entry name" value="NAD(P)H NITROREDUCTASE RV3131-RELATED"/>
    <property type="match status" value="1"/>
</dbReference>
<feature type="domain" description="Nitroreductase" evidence="1">
    <location>
        <begin position="165"/>
        <end position="337"/>
    </location>
</feature>
<dbReference type="InterPro" id="IPR050627">
    <property type="entry name" value="Nitroreductase/BluB"/>
</dbReference>
<proteinExistence type="predicted"/>
<dbReference type="Pfam" id="PF00881">
    <property type="entry name" value="Nitroreductase"/>
    <property type="match status" value="1"/>
</dbReference>
<dbReference type="CDD" id="cd02062">
    <property type="entry name" value="Nitro_FMN_reductase"/>
    <property type="match status" value="1"/>
</dbReference>
<organism evidence="3">
    <name type="scientific">uncultured Rubrobacteraceae bacterium</name>
    <dbReference type="NCBI Taxonomy" id="349277"/>
    <lineage>
        <taxon>Bacteria</taxon>
        <taxon>Bacillati</taxon>
        <taxon>Actinomycetota</taxon>
        <taxon>Rubrobacteria</taxon>
        <taxon>Rubrobacterales</taxon>
        <taxon>Rubrobacteraceae</taxon>
        <taxon>environmental samples</taxon>
    </lineage>
</organism>
<dbReference type="PANTHER" id="PTHR23026">
    <property type="entry name" value="NADPH NITROREDUCTASE"/>
    <property type="match status" value="1"/>
</dbReference>
<dbReference type="AlphaFoldDB" id="A0A6J4PWN3"/>
<dbReference type="Gene3D" id="2.30.110.10">
    <property type="entry name" value="Electron Transport, Fmn-binding Protein, Chain A"/>
    <property type="match status" value="1"/>
</dbReference>
<evidence type="ECO:0000259" key="2">
    <source>
        <dbReference type="Pfam" id="PF01243"/>
    </source>
</evidence>
<dbReference type="Pfam" id="PF01243">
    <property type="entry name" value="PNPOx_N"/>
    <property type="match status" value="1"/>
</dbReference>
<dbReference type="GO" id="GO:0016491">
    <property type="term" value="F:oxidoreductase activity"/>
    <property type="evidence" value="ECO:0007669"/>
    <property type="project" value="InterPro"/>
</dbReference>
<dbReference type="NCBIfam" id="TIGR03668">
    <property type="entry name" value="Rv0121_F420"/>
    <property type="match status" value="1"/>
</dbReference>
<evidence type="ECO:0000259" key="1">
    <source>
        <dbReference type="Pfam" id="PF00881"/>
    </source>
</evidence>
<protein>
    <submittedName>
        <fullName evidence="3">Nitroreductase family protein Rcas_3978</fullName>
    </submittedName>
</protein>
<dbReference type="InterPro" id="IPR019967">
    <property type="entry name" value="F420-dep_enz_PPOX_Rv0121"/>
</dbReference>
<name>A0A6J4PWN3_9ACTN</name>
<dbReference type="EMBL" id="CADCUZ010000095">
    <property type="protein sequence ID" value="CAA9421681.1"/>
    <property type="molecule type" value="Genomic_DNA"/>
</dbReference>
<dbReference type="InterPro" id="IPR012349">
    <property type="entry name" value="Split_barrel_FMN-bd"/>
</dbReference>
<feature type="domain" description="Pyridoxamine 5'-phosphate oxidase N-terminal" evidence="2">
    <location>
        <begin position="13"/>
        <end position="148"/>
    </location>
</feature>